<proteinExistence type="predicted"/>
<dbReference type="Proteomes" id="UP001212326">
    <property type="component" value="Chromosome"/>
</dbReference>
<gene>
    <name evidence="1" type="ORF">O1G22_13755</name>
</gene>
<evidence type="ECO:0000313" key="2">
    <source>
        <dbReference type="Proteomes" id="UP001212326"/>
    </source>
</evidence>
<reference evidence="1 2" key="1">
    <citation type="submission" date="2022-12" db="EMBL/GenBank/DDBJ databases">
        <authorList>
            <person name="Mo P."/>
        </authorList>
    </citation>
    <scope>NUCLEOTIDE SEQUENCE [LARGE SCALE GENOMIC DNA]</scope>
    <source>
        <strain evidence="1 2">HUAS 2-6</strain>
    </source>
</reference>
<accession>A0ABY7P2R7</accession>
<dbReference type="RefSeq" id="WP_270081620.1">
    <property type="nucleotide sequence ID" value="NZ_CP115300.1"/>
</dbReference>
<organism evidence="1 2">
    <name type="scientific">Streptomyces camelliae</name>
    <dbReference type="NCBI Taxonomy" id="3004093"/>
    <lineage>
        <taxon>Bacteria</taxon>
        <taxon>Bacillati</taxon>
        <taxon>Actinomycetota</taxon>
        <taxon>Actinomycetes</taxon>
        <taxon>Kitasatosporales</taxon>
        <taxon>Streptomycetaceae</taxon>
        <taxon>Streptomyces</taxon>
    </lineage>
</organism>
<protein>
    <submittedName>
        <fullName evidence="1">Uncharacterized protein</fullName>
    </submittedName>
</protein>
<evidence type="ECO:0000313" key="1">
    <source>
        <dbReference type="EMBL" id="WBO63814.1"/>
    </source>
</evidence>
<name>A0ABY7P2R7_9ACTN</name>
<dbReference type="EMBL" id="CP115300">
    <property type="protein sequence ID" value="WBO63814.1"/>
    <property type="molecule type" value="Genomic_DNA"/>
</dbReference>
<keyword evidence="2" id="KW-1185">Reference proteome</keyword>
<sequence>MEILVGELKAAHADGKDAIELALLARDKLGAGFRAVPFIASFRLAFDIPLPVLQRAQAWERFGLGSVHISDEEFTSLLSPWLTHA</sequence>